<reference evidence="2" key="1">
    <citation type="submission" date="2020-11" db="EMBL/GenBank/DDBJ databases">
        <authorList>
            <person name="Tran Van P."/>
        </authorList>
    </citation>
    <scope>NUCLEOTIDE SEQUENCE</scope>
</reference>
<evidence type="ECO:0000313" key="2">
    <source>
        <dbReference type="EMBL" id="CAD7405438.1"/>
    </source>
</evidence>
<dbReference type="EMBL" id="OC319450">
    <property type="protein sequence ID" value="CAD7405438.1"/>
    <property type="molecule type" value="Genomic_DNA"/>
</dbReference>
<proteinExistence type="predicted"/>
<gene>
    <name evidence="2" type="ORF">TCEB3V08_LOCUS7980</name>
</gene>
<feature type="region of interest" description="Disordered" evidence="1">
    <location>
        <begin position="170"/>
        <end position="194"/>
    </location>
</feature>
<name>A0A7R9H2I2_TIMCR</name>
<feature type="compositionally biased region" description="Polar residues" evidence="1">
    <location>
        <begin position="174"/>
        <end position="185"/>
    </location>
</feature>
<dbReference type="AlphaFoldDB" id="A0A7R9H2I2"/>
<protein>
    <submittedName>
        <fullName evidence="2">Uncharacterized protein</fullName>
    </submittedName>
</protein>
<evidence type="ECO:0000256" key="1">
    <source>
        <dbReference type="SAM" id="MobiDB-lite"/>
    </source>
</evidence>
<sequence length="408" mass="47053">MFRRKVAAVKEEQMFGFGEEKVKPEPYHPFTEEAQMLLKKRQYNTALKYLDISLEFTPDNPLTLANKSGRAKSPLVGKFKVCFQCSQLGYQTQVHESELSCLINLFEPEEAMPSAARSLVEYKRYVEEELDGRQETVLRLGTAQEGRESLPPNRVRAGLDLLSQGSKAAAKHGTISQGDQESQESYPKCDRDGRLVNKLGTRSERVDRLVNKLGTRSERVDRLVNKLGTRSENSQTHFEDIIGLLPKICTVSEIISNRQGFPKFQPCTALSPLRRDEIIKEVLGPLRKDAKFVNNIKKDHTHIKPLDDELRLQTKAGEIQQFLNSRQEFWCKQNPLYSRFRVKSEKDAKMAAEESTLRKIRQEEFELKKEDCMRHVAEWKEMIEAALKENDWDSVIELNLELEEYIKS</sequence>
<organism evidence="2">
    <name type="scientific">Timema cristinae</name>
    <name type="common">Walking stick</name>
    <dbReference type="NCBI Taxonomy" id="61476"/>
    <lineage>
        <taxon>Eukaryota</taxon>
        <taxon>Metazoa</taxon>
        <taxon>Ecdysozoa</taxon>
        <taxon>Arthropoda</taxon>
        <taxon>Hexapoda</taxon>
        <taxon>Insecta</taxon>
        <taxon>Pterygota</taxon>
        <taxon>Neoptera</taxon>
        <taxon>Polyneoptera</taxon>
        <taxon>Phasmatodea</taxon>
        <taxon>Timematodea</taxon>
        <taxon>Timematoidea</taxon>
        <taxon>Timematidae</taxon>
        <taxon>Timema</taxon>
    </lineage>
</organism>
<accession>A0A7R9H2I2</accession>